<sequence length="204" mass="22986">MERRQLLKMIMAASGVAMVGGNALAYEMGSPVALSATQFNQDDVMLFNDIAEVILPRTDTPGAKDANVGLMALILANDCYNTKEREQFVKGFQSLNKLTQNKYGKPFLLLSTEQKSKFVKGLDKEAKTYNKKQEIYYVPATSFDRYASEENPVVPHFFTMIKQLTIFTFFTSKEGATKVLRYEAIPGKYNGELDYKKGDRAWAT</sequence>
<dbReference type="Pfam" id="PF13618">
    <property type="entry name" value="Gluconate_2-dh3"/>
    <property type="match status" value="1"/>
</dbReference>
<comment type="caution">
    <text evidence="1">The sequence shown here is derived from an EMBL/GenBank/DDBJ whole genome shotgun (WGS) entry which is preliminary data.</text>
</comment>
<dbReference type="Proteomes" id="UP000070299">
    <property type="component" value="Unassembled WGS sequence"/>
</dbReference>
<accession>A0A136A376</accession>
<keyword evidence="2" id="KW-1185">Reference proteome</keyword>
<evidence type="ECO:0000313" key="1">
    <source>
        <dbReference type="EMBL" id="KXI29682.1"/>
    </source>
</evidence>
<reference evidence="2" key="1">
    <citation type="submission" date="2016-02" db="EMBL/GenBank/DDBJ databases">
        <authorList>
            <person name="Schultz-Johansen M."/>
            <person name="Glaring M.A."/>
            <person name="Bech P.K."/>
            <person name="Stougaard P."/>
        </authorList>
    </citation>
    <scope>NUCLEOTIDE SEQUENCE [LARGE SCALE GENOMIC DNA]</scope>
    <source>
        <strain evidence="2">S66</strain>
    </source>
</reference>
<dbReference type="AlphaFoldDB" id="A0A136A376"/>
<dbReference type="OrthoDB" id="6385145at2"/>
<dbReference type="EMBL" id="LSNE01000003">
    <property type="protein sequence ID" value="KXI29682.1"/>
    <property type="molecule type" value="Genomic_DNA"/>
</dbReference>
<evidence type="ECO:0000313" key="2">
    <source>
        <dbReference type="Proteomes" id="UP000070299"/>
    </source>
</evidence>
<dbReference type="STRING" id="1799789.AX660_06470"/>
<dbReference type="InterPro" id="IPR027056">
    <property type="entry name" value="Gluconate_2DH_su3"/>
</dbReference>
<protein>
    <submittedName>
        <fullName evidence="1">Twin-arginine translocation pathway signal</fullName>
    </submittedName>
</protein>
<dbReference type="RefSeq" id="WP_068372600.1">
    <property type="nucleotide sequence ID" value="NZ_LSNE01000003.1"/>
</dbReference>
<gene>
    <name evidence="1" type="ORF">AX660_06470</name>
</gene>
<organism evidence="1 2">
    <name type="scientific">Paraglaciecola hydrolytica</name>
    <dbReference type="NCBI Taxonomy" id="1799789"/>
    <lineage>
        <taxon>Bacteria</taxon>
        <taxon>Pseudomonadati</taxon>
        <taxon>Pseudomonadota</taxon>
        <taxon>Gammaproteobacteria</taxon>
        <taxon>Alteromonadales</taxon>
        <taxon>Alteromonadaceae</taxon>
        <taxon>Paraglaciecola</taxon>
    </lineage>
</organism>
<name>A0A136A376_9ALTE</name>
<proteinExistence type="predicted"/>